<comment type="similarity">
    <text evidence="2">Belongs to the CorA metal ion transporter (MIT) (TC 1.A.35) family.</text>
</comment>
<keyword evidence="4" id="KW-1003">Cell membrane</keyword>
<evidence type="ECO:0000256" key="3">
    <source>
        <dbReference type="ARBA" id="ARBA00022448"/>
    </source>
</evidence>
<dbReference type="SUPFAM" id="SSF143865">
    <property type="entry name" value="CorA soluble domain-like"/>
    <property type="match status" value="1"/>
</dbReference>
<evidence type="ECO:0000256" key="1">
    <source>
        <dbReference type="ARBA" id="ARBA00004651"/>
    </source>
</evidence>
<dbReference type="CDD" id="cd12826">
    <property type="entry name" value="EcCorA_ZntB-like_u1"/>
    <property type="match status" value="1"/>
</dbReference>
<evidence type="ECO:0000256" key="9">
    <source>
        <dbReference type="SAM" id="Phobius"/>
    </source>
</evidence>
<evidence type="ECO:0000313" key="10">
    <source>
        <dbReference type="EMBL" id="UWP61193.1"/>
    </source>
</evidence>
<feature type="transmembrane region" description="Helical" evidence="9">
    <location>
        <begin position="279"/>
        <end position="299"/>
    </location>
</feature>
<comment type="subcellular location">
    <subcellularLocation>
        <location evidence="1">Cell membrane</location>
        <topology evidence="1">Multi-pass membrane protein</topology>
    </subcellularLocation>
</comment>
<keyword evidence="8" id="KW-0175">Coiled coil</keyword>
<dbReference type="InterPro" id="IPR002523">
    <property type="entry name" value="MgTranspt_CorA/ZnTranspt_ZntB"/>
</dbReference>
<keyword evidence="3" id="KW-0813">Transport</keyword>
<dbReference type="InterPro" id="IPR045861">
    <property type="entry name" value="CorA_cytoplasmic_dom"/>
</dbReference>
<dbReference type="Proteomes" id="UP001060164">
    <property type="component" value="Chromosome"/>
</dbReference>
<feature type="coiled-coil region" evidence="8">
    <location>
        <begin position="132"/>
        <end position="159"/>
    </location>
</feature>
<organism evidence="10 11">
    <name type="scientific">Ruminococcus gauvreauii</name>
    <dbReference type="NCBI Taxonomy" id="438033"/>
    <lineage>
        <taxon>Bacteria</taxon>
        <taxon>Bacillati</taxon>
        <taxon>Bacillota</taxon>
        <taxon>Clostridia</taxon>
        <taxon>Eubacteriales</taxon>
        <taxon>Oscillospiraceae</taxon>
        <taxon>Ruminococcus</taxon>
    </lineage>
</organism>
<proteinExistence type="inferred from homology"/>
<evidence type="ECO:0000256" key="2">
    <source>
        <dbReference type="ARBA" id="ARBA00009765"/>
    </source>
</evidence>
<accession>A0ABY5VMK6</accession>
<protein>
    <submittedName>
        <fullName evidence="10">Magnesium and cobalt transporter CorA</fullName>
    </submittedName>
</protein>
<keyword evidence="6 9" id="KW-1133">Transmembrane helix</keyword>
<dbReference type="SUPFAM" id="SSF144083">
    <property type="entry name" value="Magnesium transport protein CorA, transmembrane region"/>
    <property type="match status" value="1"/>
</dbReference>
<sequence length="306" mass="36650">MRYRLNRQIIKLRPEEKTAEGEALIEVLTREEYEQQMTAGHEDRLFLQSINNYQHSKADFLKDSIIGTLVIPDKGDLAHREICFAWHMKKDSLVFVDNTRTVSGIIEEMEQTQTVEKLHLGYFFYEFLEFLIRDETRFLQEYEEGMTKLEEELMQYDGEDISKAILKIRKELLRLHSYYNQMIDMCETMSENYNEMLSRDSCRLFHQFSGRMSRILANAQNLREYSLQIRELYQTQIQMRQNKVMQLLTVVTTIFMPLTLLTGWYGMNFDRMPELHWEFGYAVVIGISVILVIVEIWYFKKKGWFL</sequence>
<keyword evidence="7 9" id="KW-0472">Membrane</keyword>
<evidence type="ECO:0000256" key="7">
    <source>
        <dbReference type="ARBA" id="ARBA00023136"/>
    </source>
</evidence>
<dbReference type="EMBL" id="CP102290">
    <property type="protein sequence ID" value="UWP61193.1"/>
    <property type="molecule type" value="Genomic_DNA"/>
</dbReference>
<reference evidence="10" key="1">
    <citation type="journal article" date="2022" name="Cell">
        <title>Design, construction, and in vivo augmentation of a complex gut microbiome.</title>
        <authorList>
            <person name="Cheng A.G."/>
            <person name="Ho P.Y."/>
            <person name="Aranda-Diaz A."/>
            <person name="Jain S."/>
            <person name="Yu F.B."/>
            <person name="Meng X."/>
            <person name="Wang M."/>
            <person name="Iakiviak M."/>
            <person name="Nagashima K."/>
            <person name="Zhao A."/>
            <person name="Murugkar P."/>
            <person name="Patil A."/>
            <person name="Atabakhsh K."/>
            <person name="Weakley A."/>
            <person name="Yan J."/>
            <person name="Brumbaugh A.R."/>
            <person name="Higginbottom S."/>
            <person name="Dimas A."/>
            <person name="Shiver A.L."/>
            <person name="Deutschbauer A."/>
            <person name="Neff N."/>
            <person name="Sonnenburg J.L."/>
            <person name="Huang K.C."/>
            <person name="Fischbach M.A."/>
        </authorList>
    </citation>
    <scope>NUCLEOTIDE SEQUENCE</scope>
    <source>
        <strain evidence="10">DSM 19829</strain>
    </source>
</reference>
<evidence type="ECO:0000313" key="11">
    <source>
        <dbReference type="Proteomes" id="UP001060164"/>
    </source>
</evidence>
<gene>
    <name evidence="10" type="ORF">NQ502_09280</name>
</gene>
<dbReference type="Pfam" id="PF01544">
    <property type="entry name" value="CorA"/>
    <property type="match status" value="1"/>
</dbReference>
<feature type="transmembrane region" description="Helical" evidence="9">
    <location>
        <begin position="247"/>
        <end position="267"/>
    </location>
</feature>
<name>A0ABY5VMK6_9FIRM</name>
<dbReference type="RefSeq" id="WP_044983006.1">
    <property type="nucleotide sequence ID" value="NZ_CABLBR010000004.1"/>
</dbReference>
<dbReference type="InterPro" id="IPR045863">
    <property type="entry name" value="CorA_TM1_TM2"/>
</dbReference>
<dbReference type="Gene3D" id="1.20.58.340">
    <property type="entry name" value="Magnesium transport protein CorA, transmembrane region"/>
    <property type="match status" value="2"/>
</dbReference>
<dbReference type="PANTHER" id="PTHR46494:SF1">
    <property type="entry name" value="CORA FAMILY METAL ION TRANSPORTER (EUROFUNG)"/>
    <property type="match status" value="1"/>
</dbReference>
<evidence type="ECO:0000256" key="6">
    <source>
        <dbReference type="ARBA" id="ARBA00022989"/>
    </source>
</evidence>
<evidence type="ECO:0000256" key="4">
    <source>
        <dbReference type="ARBA" id="ARBA00022475"/>
    </source>
</evidence>
<keyword evidence="5 9" id="KW-0812">Transmembrane</keyword>
<keyword evidence="11" id="KW-1185">Reference proteome</keyword>
<dbReference type="PANTHER" id="PTHR46494">
    <property type="entry name" value="CORA FAMILY METAL ION TRANSPORTER (EUROFUNG)"/>
    <property type="match status" value="1"/>
</dbReference>
<evidence type="ECO:0000256" key="5">
    <source>
        <dbReference type="ARBA" id="ARBA00022692"/>
    </source>
</evidence>
<evidence type="ECO:0000256" key="8">
    <source>
        <dbReference type="SAM" id="Coils"/>
    </source>
</evidence>